<name>A0ABU1YF68_ROSSA</name>
<dbReference type="Pfam" id="PF20419">
    <property type="entry name" value="DUF6701"/>
    <property type="match status" value="1"/>
</dbReference>
<feature type="domain" description="DUF6701" evidence="2">
    <location>
        <begin position="565"/>
        <end position="1209"/>
    </location>
</feature>
<protein>
    <submittedName>
        <fullName evidence="3">MSHA biogenesis protein MshQ</fullName>
    </submittedName>
</protein>
<evidence type="ECO:0000313" key="4">
    <source>
        <dbReference type="Proteomes" id="UP001180453"/>
    </source>
</evidence>
<sequence>MKTWRVIFVLLLALVGGLAQAASSYTFRSDSFAWETAATAVSWDRACTSYPGDDDKAILTFSGGFKFRFAGTDYTSVRVLANGGLQFGSDTGFYRTYSNTALPAGTAGAQSGCTAAATTNVILAYWTDLNPSQNGSGGVTWEQKGTAPNRYVVVSWNGVYQYNTSTPYTFQIILYESAAGVNGEFKFQYGNANASGSNATIGVQVSSTDYTQYSYNSGYNANGSAIRWFVPSGTPTRRAEYRFDEWNYSGRVGEVADSSGNSNNGVRIGNATTSATARICRSLSIPLDTTSASHAVDTLLDVNSGVGDKGAVTLWYQAATAWNNSAAMLLDATSTTSRPFFLVRQSDGSLRATVTDSNGLVVSVATPAQSVTASTWKHIAFTWRLAAGSNQSILRIYIDGLQVAATTTTTSGTLDNSIATLFVGDNRSSTAPTNATLRSANGLIDELRVYNYEISALELTADMATVARVCLPPLDHYELSVPTTSLTCQQSTITVKACSTNASSCSVETSINGTAALTTSAGALSPSTVNFVNGVATATLSWPGGTDGSNVTVTLDAESTAASNPRRCCPDGVNCTAANSCTTNFKNAAFIVSDSAGGTEVALPTHTAGTQSGNFYYLRAVRKSSSTQACEAALTGTKTVNWGYECHDPASCSASNLMTVASFSPATAPSTPAPKASTLIQRNNKNATLGYTAVSMEFDSNGNAPFKLSFADVGKTLLYFNHSVTVGSSGSDSISGKSLAFVTKPFGFTVSNITKPASPYAPNPAASDANGLAFVAAGSPFRARITATTSSGAAAPNFGNEDTPEGVLLKPLLTAPSPGGIAGSVDNATVTGDKFTTGFADVANLSYSEVGIIRLTPSLASADYLGAGTGAITGTQTGTIGRFIPAGFTVAAKPVTNRSAMAPACNPASVFTYLDEDFKLEFKLTAVNAANVPTQNYSGSFAKLDLTDPAKFRLAGVAAATTFKTTDRLSVSTPTGSWAAGQADASLTARVARIANPDGPFATAQFGIAPVDTDGVTLTTPNLNTDPAIAGDETANVGQIPLRYGRLRLQNGMSGADRTLSLPLTAQYWDSSSNTFKTNDLDSCTRVTAANLSFGNFRKTLAAADAVTAGDAVMNPNTVTVNPAGNTFITFNKPGSGHVGSMDVAIALSPGASPADASCMPSGWRTKAATTGANLVGLRGAWCGGTNDPSARATWGLYRGSNGIVYQRENY</sequence>
<accession>A0ABU1YF68</accession>
<dbReference type="SUPFAM" id="SSF49899">
    <property type="entry name" value="Concanavalin A-like lectins/glucanases"/>
    <property type="match status" value="1"/>
</dbReference>
<evidence type="ECO:0000313" key="3">
    <source>
        <dbReference type="EMBL" id="MDR7267502.1"/>
    </source>
</evidence>
<organism evidence="3 4">
    <name type="scientific">Roseateles saccharophilus</name>
    <name type="common">Pseudomonas saccharophila</name>
    <dbReference type="NCBI Taxonomy" id="304"/>
    <lineage>
        <taxon>Bacteria</taxon>
        <taxon>Pseudomonadati</taxon>
        <taxon>Pseudomonadota</taxon>
        <taxon>Betaproteobacteria</taxon>
        <taxon>Burkholderiales</taxon>
        <taxon>Sphaerotilaceae</taxon>
        <taxon>Roseateles</taxon>
    </lineage>
</organism>
<dbReference type="Gene3D" id="2.60.120.200">
    <property type="match status" value="1"/>
</dbReference>
<dbReference type="Pfam" id="PF13385">
    <property type="entry name" value="Laminin_G_3"/>
    <property type="match status" value="1"/>
</dbReference>
<gene>
    <name evidence="3" type="ORF">J2X20_000131</name>
</gene>
<dbReference type="Proteomes" id="UP001180453">
    <property type="component" value="Unassembled WGS sequence"/>
</dbReference>
<evidence type="ECO:0000259" key="2">
    <source>
        <dbReference type="Pfam" id="PF20419"/>
    </source>
</evidence>
<keyword evidence="4" id="KW-1185">Reference proteome</keyword>
<dbReference type="InterPro" id="IPR046524">
    <property type="entry name" value="DUF6701"/>
</dbReference>
<keyword evidence="1" id="KW-0732">Signal</keyword>
<reference evidence="3 4" key="1">
    <citation type="submission" date="2023-07" db="EMBL/GenBank/DDBJ databases">
        <title>Sorghum-associated microbial communities from plants grown in Nebraska, USA.</title>
        <authorList>
            <person name="Schachtman D."/>
        </authorList>
    </citation>
    <scope>NUCLEOTIDE SEQUENCE [LARGE SCALE GENOMIC DNA]</scope>
    <source>
        <strain evidence="3 4">BE314</strain>
    </source>
</reference>
<proteinExistence type="predicted"/>
<feature type="signal peptide" evidence="1">
    <location>
        <begin position="1"/>
        <end position="21"/>
    </location>
</feature>
<dbReference type="EMBL" id="JAVDXU010000001">
    <property type="protein sequence ID" value="MDR7267502.1"/>
    <property type="molecule type" value="Genomic_DNA"/>
</dbReference>
<dbReference type="RefSeq" id="WP_310259349.1">
    <property type="nucleotide sequence ID" value="NZ_JAVDXU010000001.1"/>
</dbReference>
<feature type="chain" id="PRO_5045135094" evidence="1">
    <location>
        <begin position="22"/>
        <end position="1211"/>
    </location>
</feature>
<comment type="caution">
    <text evidence="3">The sequence shown here is derived from an EMBL/GenBank/DDBJ whole genome shotgun (WGS) entry which is preliminary data.</text>
</comment>
<evidence type="ECO:0000256" key="1">
    <source>
        <dbReference type="SAM" id="SignalP"/>
    </source>
</evidence>
<dbReference type="InterPro" id="IPR013320">
    <property type="entry name" value="ConA-like_dom_sf"/>
</dbReference>